<dbReference type="InterPro" id="IPR029119">
    <property type="entry name" value="MutY_C"/>
</dbReference>
<organism evidence="15 16">
    <name type="scientific">Alkalicella caledoniensis</name>
    <dbReference type="NCBI Taxonomy" id="2731377"/>
    <lineage>
        <taxon>Bacteria</taxon>
        <taxon>Bacillati</taxon>
        <taxon>Bacillota</taxon>
        <taxon>Clostridia</taxon>
        <taxon>Eubacteriales</taxon>
        <taxon>Proteinivoracaceae</taxon>
        <taxon>Alkalicella</taxon>
    </lineage>
</organism>
<feature type="binding site" evidence="13">
    <location>
        <position position="34"/>
    </location>
    <ligand>
        <name>Mg(2+)</name>
        <dbReference type="ChEBI" id="CHEBI:18420"/>
    </ligand>
</feature>
<name>A0A7G9W5F4_ALKCA</name>
<evidence type="ECO:0000256" key="2">
    <source>
        <dbReference type="ARBA" id="ARBA00005582"/>
    </source>
</evidence>
<dbReference type="Gene3D" id="3.90.79.10">
    <property type="entry name" value="Nucleoside Triphosphate Pyrophosphohydrolase"/>
    <property type="match status" value="1"/>
</dbReference>
<feature type="domain" description="Nudix hydrolase" evidence="14">
    <location>
        <begin position="1"/>
        <end position="125"/>
    </location>
</feature>
<keyword evidence="7" id="KW-0378">Hydrolase</keyword>
<dbReference type="GO" id="GO:0046872">
    <property type="term" value="F:metal ion binding"/>
    <property type="evidence" value="ECO:0007669"/>
    <property type="project" value="UniProtKB-KW"/>
</dbReference>
<dbReference type="RefSeq" id="WP_213167580.1">
    <property type="nucleotide sequence ID" value="NZ_CP058559.1"/>
</dbReference>
<evidence type="ECO:0000256" key="5">
    <source>
        <dbReference type="ARBA" id="ARBA00022723"/>
    </source>
</evidence>
<keyword evidence="5 13" id="KW-0479">Metal-binding</keyword>
<dbReference type="InterPro" id="IPR003561">
    <property type="entry name" value="Mutator_MutT"/>
</dbReference>
<comment type="catalytic activity">
    <reaction evidence="10">
        <text>8-oxo-dGTP + H2O = 8-oxo-dGMP + diphosphate + H(+)</text>
        <dbReference type="Rhea" id="RHEA:31575"/>
        <dbReference type="ChEBI" id="CHEBI:15377"/>
        <dbReference type="ChEBI" id="CHEBI:15378"/>
        <dbReference type="ChEBI" id="CHEBI:33019"/>
        <dbReference type="ChEBI" id="CHEBI:63224"/>
        <dbReference type="ChEBI" id="CHEBI:77896"/>
        <dbReference type="EC" id="3.6.1.55"/>
    </reaction>
</comment>
<dbReference type="GO" id="GO:0035539">
    <property type="term" value="F:8-oxo-7,8-dihydrodeoxyguanosine triphosphate pyrophosphatase activity"/>
    <property type="evidence" value="ECO:0007669"/>
    <property type="project" value="UniProtKB-EC"/>
</dbReference>
<dbReference type="GO" id="GO:0008413">
    <property type="term" value="F:8-oxo-7,8-dihydroguanosine triphosphate pyrophosphatase activity"/>
    <property type="evidence" value="ECO:0007669"/>
    <property type="project" value="InterPro"/>
</dbReference>
<gene>
    <name evidence="15" type="primary">mutT</name>
    <name evidence="15" type="ORF">HYG86_03595</name>
</gene>
<evidence type="ECO:0000256" key="1">
    <source>
        <dbReference type="ARBA" id="ARBA00001946"/>
    </source>
</evidence>
<evidence type="ECO:0000256" key="7">
    <source>
        <dbReference type="ARBA" id="ARBA00022801"/>
    </source>
</evidence>
<keyword evidence="3" id="KW-0515">Mutator protein</keyword>
<evidence type="ECO:0000259" key="14">
    <source>
        <dbReference type="PROSITE" id="PS51462"/>
    </source>
</evidence>
<feature type="binding site" evidence="12">
    <location>
        <begin position="31"/>
        <end position="34"/>
    </location>
    <ligand>
        <name>8-oxo-dGTP</name>
        <dbReference type="ChEBI" id="CHEBI:77896"/>
    </ligand>
</feature>
<comment type="cofactor">
    <cofactor evidence="1 13">
        <name>Mg(2+)</name>
        <dbReference type="ChEBI" id="CHEBI:18420"/>
    </cofactor>
</comment>
<comment type="similarity">
    <text evidence="2">Belongs to the Nudix hydrolase family.</text>
</comment>
<dbReference type="GO" id="GO:0006281">
    <property type="term" value="P:DNA repair"/>
    <property type="evidence" value="ECO:0007669"/>
    <property type="project" value="UniProtKB-KW"/>
</dbReference>
<proteinExistence type="inferred from homology"/>
<dbReference type="AlphaFoldDB" id="A0A7G9W5F4"/>
<evidence type="ECO:0000256" key="3">
    <source>
        <dbReference type="ARBA" id="ARBA00022457"/>
    </source>
</evidence>
<dbReference type="PANTHER" id="PTHR47707:SF1">
    <property type="entry name" value="NUDIX HYDROLASE FAMILY PROTEIN"/>
    <property type="match status" value="1"/>
</dbReference>
<sequence>MIEVCAAIIIHEGRILIAQRPEGDSLENMWEFPGGKIEEGETPEQSLRREILEELGIEIIVGDFFSENIHKYPDKEIRLRSYLCSVVDGQPTNEFHQKIIWVPVAGLAEYLFAPADIPFIRKLETFAIDVD</sequence>
<evidence type="ECO:0000313" key="15">
    <source>
        <dbReference type="EMBL" id="QNO13916.1"/>
    </source>
</evidence>
<evidence type="ECO:0000256" key="9">
    <source>
        <dbReference type="ARBA" id="ARBA00023204"/>
    </source>
</evidence>
<dbReference type="PROSITE" id="PS51462">
    <property type="entry name" value="NUDIX"/>
    <property type="match status" value="1"/>
</dbReference>
<keyword evidence="9" id="KW-0234">DNA repair</keyword>
<dbReference type="InterPro" id="IPR015797">
    <property type="entry name" value="NUDIX_hydrolase-like_dom_sf"/>
</dbReference>
<dbReference type="SUPFAM" id="SSF55811">
    <property type="entry name" value="Nudix"/>
    <property type="match status" value="1"/>
</dbReference>
<dbReference type="GO" id="GO:0006260">
    <property type="term" value="P:DNA replication"/>
    <property type="evidence" value="ECO:0007669"/>
    <property type="project" value="UniProtKB-KW"/>
</dbReference>
<dbReference type="NCBIfam" id="TIGR00586">
    <property type="entry name" value="mutt"/>
    <property type="match status" value="1"/>
</dbReference>
<keyword evidence="4" id="KW-0235">DNA replication</keyword>
<dbReference type="EMBL" id="CP058559">
    <property type="protein sequence ID" value="QNO13916.1"/>
    <property type="molecule type" value="Genomic_DNA"/>
</dbReference>
<dbReference type="PANTHER" id="PTHR47707">
    <property type="entry name" value="8-OXO-DGTP DIPHOSPHATASE"/>
    <property type="match status" value="1"/>
</dbReference>
<accession>A0A7G9W5F4</accession>
<keyword evidence="16" id="KW-1185">Reference proteome</keyword>
<keyword evidence="8 13" id="KW-0460">Magnesium</keyword>
<protein>
    <recommendedName>
        <fullName evidence="11">8-oxo-dGTP diphosphatase</fullName>
        <ecNumber evidence="11">3.6.1.55</ecNumber>
    </recommendedName>
</protein>
<dbReference type="PRINTS" id="PR00502">
    <property type="entry name" value="NUDIXFAMILY"/>
</dbReference>
<evidence type="ECO:0000256" key="4">
    <source>
        <dbReference type="ARBA" id="ARBA00022705"/>
    </source>
</evidence>
<feature type="binding site" evidence="12">
    <location>
        <position position="20"/>
    </location>
    <ligand>
        <name>8-oxo-dGTP</name>
        <dbReference type="ChEBI" id="CHEBI:77896"/>
    </ligand>
</feature>
<reference evidence="15 16" key="1">
    <citation type="submission" date="2020-07" db="EMBL/GenBank/DDBJ databases">
        <title>Alkalicella. sp. LB2 genome.</title>
        <authorList>
            <person name="Postec A."/>
            <person name="Quemeneur M."/>
        </authorList>
    </citation>
    <scope>NUCLEOTIDE SEQUENCE [LARGE SCALE GENOMIC DNA]</scope>
    <source>
        <strain evidence="15 16">LB2</strain>
    </source>
</reference>
<evidence type="ECO:0000256" key="8">
    <source>
        <dbReference type="ARBA" id="ARBA00022842"/>
    </source>
</evidence>
<dbReference type="InterPro" id="IPR047127">
    <property type="entry name" value="MutT-like"/>
</dbReference>
<evidence type="ECO:0000256" key="11">
    <source>
        <dbReference type="ARBA" id="ARBA00038905"/>
    </source>
</evidence>
<evidence type="ECO:0000256" key="12">
    <source>
        <dbReference type="PIRSR" id="PIRSR603561-1"/>
    </source>
</evidence>
<dbReference type="CDD" id="cd03425">
    <property type="entry name" value="NUDIX_MutT_NudA_like"/>
    <property type="match status" value="1"/>
</dbReference>
<dbReference type="InterPro" id="IPR000086">
    <property type="entry name" value="NUDIX_hydrolase_dom"/>
</dbReference>
<dbReference type="EC" id="3.6.1.55" evidence="11"/>
<dbReference type="InterPro" id="IPR020476">
    <property type="entry name" value="Nudix_hydrolase"/>
</dbReference>
<feature type="binding site" evidence="13">
    <location>
        <position position="54"/>
    </location>
    <ligand>
        <name>Mg(2+)</name>
        <dbReference type="ChEBI" id="CHEBI:18420"/>
    </ligand>
</feature>
<evidence type="ECO:0000313" key="16">
    <source>
        <dbReference type="Proteomes" id="UP000516160"/>
    </source>
</evidence>
<dbReference type="Pfam" id="PF14815">
    <property type="entry name" value="NUDIX_4"/>
    <property type="match status" value="1"/>
</dbReference>
<dbReference type="Proteomes" id="UP000516160">
    <property type="component" value="Chromosome"/>
</dbReference>
<evidence type="ECO:0000256" key="10">
    <source>
        <dbReference type="ARBA" id="ARBA00035861"/>
    </source>
</evidence>
<dbReference type="GO" id="GO:0044716">
    <property type="term" value="F:8-oxo-GDP phosphatase activity"/>
    <property type="evidence" value="ECO:0007669"/>
    <property type="project" value="TreeGrafter"/>
</dbReference>
<keyword evidence="6" id="KW-0227">DNA damage</keyword>
<evidence type="ECO:0000256" key="13">
    <source>
        <dbReference type="PIRSR" id="PIRSR603561-2"/>
    </source>
</evidence>
<evidence type="ECO:0000256" key="6">
    <source>
        <dbReference type="ARBA" id="ARBA00022763"/>
    </source>
</evidence>
<dbReference type="KEGG" id="acae:HYG86_03595"/>
<dbReference type="GO" id="GO:0044715">
    <property type="term" value="F:8-oxo-dGDP phosphatase activity"/>
    <property type="evidence" value="ECO:0007669"/>
    <property type="project" value="TreeGrafter"/>
</dbReference>